<dbReference type="InterPro" id="IPR000182">
    <property type="entry name" value="GNAT_dom"/>
</dbReference>
<dbReference type="SUPFAM" id="SSF55729">
    <property type="entry name" value="Acyl-CoA N-acyltransferases (Nat)"/>
    <property type="match status" value="1"/>
</dbReference>
<feature type="domain" description="N-acetyltransferase" evidence="1">
    <location>
        <begin position="17"/>
        <end position="157"/>
    </location>
</feature>
<organism evidence="2 3">
    <name type="scientific">Cryobacterium sinapicolor</name>
    <dbReference type="NCBI Taxonomy" id="1259236"/>
    <lineage>
        <taxon>Bacteria</taxon>
        <taxon>Bacillati</taxon>
        <taxon>Actinomycetota</taxon>
        <taxon>Actinomycetes</taxon>
        <taxon>Micrococcales</taxon>
        <taxon>Microbacteriaceae</taxon>
        <taxon>Cryobacterium</taxon>
    </lineage>
</organism>
<accession>A0ABY2ISW4</accession>
<proteinExistence type="predicted"/>
<dbReference type="Pfam" id="PF13302">
    <property type="entry name" value="Acetyltransf_3"/>
    <property type="match status" value="1"/>
</dbReference>
<gene>
    <name evidence="2" type="ORF">E3T28_16335</name>
</gene>
<dbReference type="Proteomes" id="UP000297853">
    <property type="component" value="Unassembled WGS sequence"/>
</dbReference>
<evidence type="ECO:0000313" key="3">
    <source>
        <dbReference type="Proteomes" id="UP000297853"/>
    </source>
</evidence>
<reference evidence="2 3" key="1">
    <citation type="submission" date="2019-03" db="EMBL/GenBank/DDBJ databases">
        <title>Genomics of glacier-inhabiting Cryobacterium strains.</title>
        <authorList>
            <person name="Liu Q."/>
            <person name="Xin Y.-H."/>
        </authorList>
    </citation>
    <scope>NUCLEOTIDE SEQUENCE [LARGE SCALE GENOMIC DNA]</scope>
    <source>
        <strain evidence="2 3">TMT1-23-1</strain>
    </source>
</reference>
<comment type="caution">
    <text evidence="2">The sequence shown here is derived from an EMBL/GenBank/DDBJ whole genome shotgun (WGS) entry which is preliminary data.</text>
</comment>
<dbReference type="Gene3D" id="3.40.630.30">
    <property type="match status" value="1"/>
</dbReference>
<evidence type="ECO:0000313" key="2">
    <source>
        <dbReference type="EMBL" id="TFC93697.1"/>
    </source>
</evidence>
<protein>
    <submittedName>
        <fullName evidence="2">N-acetyltransferase</fullName>
    </submittedName>
</protein>
<dbReference type="PANTHER" id="PTHR43610">
    <property type="entry name" value="BLL6696 PROTEIN"/>
    <property type="match status" value="1"/>
</dbReference>
<keyword evidence="3" id="KW-1185">Reference proteome</keyword>
<name>A0ABY2ISW4_9MICO</name>
<dbReference type="EMBL" id="SOGQ01000092">
    <property type="protein sequence ID" value="TFC93697.1"/>
    <property type="molecule type" value="Genomic_DNA"/>
</dbReference>
<evidence type="ECO:0000259" key="1">
    <source>
        <dbReference type="Pfam" id="PF13302"/>
    </source>
</evidence>
<dbReference type="RefSeq" id="WP_134433276.1">
    <property type="nucleotide sequence ID" value="NZ_SOGQ01000092.1"/>
</dbReference>
<sequence length="219" mass="23856">MTAERPQSIAIVGHYVRLEPLTRALLPELHGAIAHPLVFDGGFGGGPGGLRTDLAEFTDWADAYVHWAGLPYAVRLVGGAHGGDLVGMSTLGDLHLEHESAHVGWTAYDPRVWGTAVNAETKLLLLGLAFDHGFGRVKIQADVMNVRSCAAIAGLGATYEGIIRRERRRADGSWRDTVIYSILDSEWPRVRAGLRARLDGYGARSVQYRVRPFETSDVA</sequence>
<dbReference type="InterPro" id="IPR016181">
    <property type="entry name" value="Acyl_CoA_acyltransferase"/>
</dbReference>
<dbReference type="PANTHER" id="PTHR43610:SF1">
    <property type="entry name" value="N-ACETYLTRANSFERASE DOMAIN-CONTAINING PROTEIN"/>
    <property type="match status" value="1"/>
</dbReference>